<dbReference type="Pfam" id="PF00651">
    <property type="entry name" value="BTB"/>
    <property type="match status" value="1"/>
</dbReference>
<dbReference type="InterPro" id="IPR000210">
    <property type="entry name" value="BTB/POZ_dom"/>
</dbReference>
<dbReference type="EMBL" id="WIQW01000015">
    <property type="protein sequence ID" value="KAF3104983.1"/>
    <property type="molecule type" value="Genomic_DNA"/>
</dbReference>
<sequence>MSIESELDSLYHFEDDMYSTPPPRKRRRANSHRVDSSNACSELAQKKLMQILHDRENSDVTVAVGPKDKQYYLHRVVICPSPAFFKTALKLERFKEGYTGEISLPEIKPDTFDVIARYMYSAELTVTPAYGDNIIDIYEGAGLLQIPELQEAIFKNLTEFMSTHMKDLLKSQRKELLSFFIKFCDCCSKSELGKLARCAEFLFVEFNMTPEDFLTEFEAKEAGLFIDPEFSDIIATVHNKANNTHVQYYMHQMIVCNSSAHFKQFCSSAPADENGCKLLSFNTTSDAFDLVGRWIYKNTDFSQCNDIRVIKDALVYADSAGMEDFRLALLQHFLRSKVSLYYTLNSQYESRADPWQLLKDISELGLPRDRDMLNKFVKSYIPGVAPSSTWLQELSSESKNGLMAAILLDGKRSASGENFIGSFPYGNDDEYKNFNASILFSNRADCRLKNAMRHRSSGC</sequence>
<feature type="region of interest" description="Disordered" evidence="1">
    <location>
        <begin position="14"/>
        <end position="37"/>
    </location>
</feature>
<dbReference type="PANTHER" id="PTHR47843">
    <property type="entry name" value="BTB DOMAIN-CONTAINING PROTEIN-RELATED"/>
    <property type="match status" value="1"/>
</dbReference>
<dbReference type="SUPFAM" id="SSF54695">
    <property type="entry name" value="POZ domain"/>
    <property type="match status" value="1"/>
</dbReference>
<evidence type="ECO:0000256" key="1">
    <source>
        <dbReference type="SAM" id="MobiDB-lite"/>
    </source>
</evidence>
<proteinExistence type="predicted"/>
<dbReference type="InterPro" id="IPR011333">
    <property type="entry name" value="SKP1/BTB/POZ_sf"/>
</dbReference>
<name>A0A7C8NDH0_ORBOL</name>
<dbReference type="SMART" id="SM00225">
    <property type="entry name" value="BTB"/>
    <property type="match status" value="1"/>
</dbReference>
<protein>
    <recommendedName>
        <fullName evidence="2">BTB domain-containing protein</fullName>
    </recommendedName>
</protein>
<evidence type="ECO:0000259" key="2">
    <source>
        <dbReference type="PROSITE" id="PS50097"/>
    </source>
</evidence>
<accession>A0A7C8NDH0</accession>
<dbReference type="Gene3D" id="3.30.710.10">
    <property type="entry name" value="Potassium Channel Kv1.1, Chain A"/>
    <property type="match status" value="2"/>
</dbReference>
<dbReference type="PROSITE" id="PS50097">
    <property type="entry name" value="BTB"/>
    <property type="match status" value="1"/>
</dbReference>
<evidence type="ECO:0000313" key="3">
    <source>
        <dbReference type="EMBL" id="KAF3104983.1"/>
    </source>
</evidence>
<gene>
    <name evidence="3" type="ORF">TWF102_002744</name>
</gene>
<evidence type="ECO:0000313" key="4">
    <source>
        <dbReference type="Proteomes" id="UP000475325"/>
    </source>
</evidence>
<comment type="caution">
    <text evidence="3">The sequence shown here is derived from an EMBL/GenBank/DDBJ whole genome shotgun (WGS) entry which is preliminary data.</text>
</comment>
<dbReference type="Proteomes" id="UP000475325">
    <property type="component" value="Unassembled WGS sequence"/>
</dbReference>
<feature type="domain" description="BTB" evidence="2">
    <location>
        <begin position="58"/>
        <end position="128"/>
    </location>
</feature>
<dbReference type="AlphaFoldDB" id="A0A7C8NDH0"/>
<reference evidence="3 4" key="1">
    <citation type="submission" date="2019-06" db="EMBL/GenBank/DDBJ databases">
        <authorList>
            <person name="Palmer J.M."/>
        </authorList>
    </citation>
    <scope>NUCLEOTIDE SEQUENCE [LARGE SCALE GENOMIC DNA]</scope>
    <source>
        <strain evidence="3 4">TWF102</strain>
    </source>
</reference>
<dbReference type="CDD" id="cd18186">
    <property type="entry name" value="BTB_POZ_ZBTB_KLHL-like"/>
    <property type="match status" value="1"/>
</dbReference>
<organism evidence="3 4">
    <name type="scientific">Orbilia oligospora</name>
    <name type="common">Nematode-trapping fungus</name>
    <name type="synonym">Arthrobotrys oligospora</name>
    <dbReference type="NCBI Taxonomy" id="2813651"/>
    <lineage>
        <taxon>Eukaryota</taxon>
        <taxon>Fungi</taxon>
        <taxon>Dikarya</taxon>
        <taxon>Ascomycota</taxon>
        <taxon>Pezizomycotina</taxon>
        <taxon>Orbiliomycetes</taxon>
        <taxon>Orbiliales</taxon>
        <taxon>Orbiliaceae</taxon>
        <taxon>Orbilia</taxon>
    </lineage>
</organism>